<evidence type="ECO:0000259" key="2">
    <source>
        <dbReference type="PROSITE" id="PS50254"/>
    </source>
</evidence>
<dbReference type="GO" id="GO:0033554">
    <property type="term" value="P:cellular response to stress"/>
    <property type="evidence" value="ECO:0007669"/>
    <property type="project" value="TreeGrafter"/>
</dbReference>
<dbReference type="GO" id="GO:0045087">
    <property type="term" value="P:innate immune response"/>
    <property type="evidence" value="ECO:0007669"/>
    <property type="project" value="TreeGrafter"/>
</dbReference>
<feature type="compositionally biased region" description="Basic residues" evidence="1">
    <location>
        <begin position="422"/>
        <end position="431"/>
    </location>
</feature>
<dbReference type="GO" id="GO:0000978">
    <property type="term" value="F:RNA polymerase II cis-regulatory region sequence-specific DNA binding"/>
    <property type="evidence" value="ECO:0007669"/>
    <property type="project" value="TreeGrafter"/>
</dbReference>
<dbReference type="Gene3D" id="2.60.40.10">
    <property type="entry name" value="Immunoglobulins"/>
    <property type="match status" value="1"/>
</dbReference>
<dbReference type="PROSITE" id="PS50254">
    <property type="entry name" value="REL_2"/>
    <property type="match status" value="1"/>
</dbReference>
<dbReference type="GO" id="GO:0038061">
    <property type="term" value="P:non-canonical NF-kappaB signal transduction"/>
    <property type="evidence" value="ECO:0007669"/>
    <property type="project" value="TreeGrafter"/>
</dbReference>
<dbReference type="InterPro" id="IPR011539">
    <property type="entry name" value="RHD_DNA_bind_dom"/>
</dbReference>
<feature type="compositionally biased region" description="Polar residues" evidence="1">
    <location>
        <begin position="583"/>
        <end position="599"/>
    </location>
</feature>
<accession>A0AAN9BCY3</accession>
<dbReference type="SMART" id="SM00429">
    <property type="entry name" value="IPT"/>
    <property type="match status" value="1"/>
</dbReference>
<dbReference type="Gene3D" id="2.60.40.340">
    <property type="entry name" value="Rel homology domain (RHD), DNA-binding domain"/>
    <property type="match status" value="1"/>
</dbReference>
<feature type="compositionally biased region" description="Low complexity" evidence="1">
    <location>
        <begin position="403"/>
        <end position="417"/>
    </location>
</feature>
<feature type="compositionally biased region" description="Low complexity" evidence="1">
    <location>
        <begin position="448"/>
        <end position="469"/>
    </location>
</feature>
<dbReference type="EMBL" id="JBAMIC010000008">
    <property type="protein sequence ID" value="KAK7103781.1"/>
    <property type="molecule type" value="Genomic_DNA"/>
</dbReference>
<dbReference type="SUPFAM" id="SSF49417">
    <property type="entry name" value="p53-like transcription factors"/>
    <property type="match status" value="1"/>
</dbReference>
<dbReference type="Proteomes" id="UP001374579">
    <property type="component" value="Unassembled WGS sequence"/>
</dbReference>
<dbReference type="GO" id="GO:0000981">
    <property type="term" value="F:DNA-binding transcription factor activity, RNA polymerase II-specific"/>
    <property type="evidence" value="ECO:0007669"/>
    <property type="project" value="TreeGrafter"/>
</dbReference>
<feature type="domain" description="RHD" evidence="2">
    <location>
        <begin position="100"/>
        <end position="276"/>
    </location>
</feature>
<feature type="compositionally biased region" description="Low complexity" evidence="1">
    <location>
        <begin position="75"/>
        <end position="91"/>
    </location>
</feature>
<dbReference type="InterPro" id="IPR032397">
    <property type="entry name" value="RHD_dimer"/>
</dbReference>
<dbReference type="InterPro" id="IPR037059">
    <property type="entry name" value="RHD_DNA_bind_dom_sf"/>
</dbReference>
<dbReference type="InterPro" id="IPR008967">
    <property type="entry name" value="p53-like_TF_DNA-bd_sf"/>
</dbReference>
<comment type="caution">
    <text evidence="3">The sequence shown here is derived from an EMBL/GenBank/DDBJ whole genome shotgun (WGS) entry which is preliminary data.</text>
</comment>
<proteinExistence type="predicted"/>
<feature type="region of interest" description="Disordered" evidence="1">
    <location>
        <begin position="72"/>
        <end position="101"/>
    </location>
</feature>
<dbReference type="InterPro" id="IPR000451">
    <property type="entry name" value="NFkB/Dor"/>
</dbReference>
<dbReference type="InterPro" id="IPR030492">
    <property type="entry name" value="RHD_CS"/>
</dbReference>
<keyword evidence="4" id="KW-1185">Reference proteome</keyword>
<dbReference type="PRINTS" id="PR00057">
    <property type="entry name" value="NFKBTNSCPFCT"/>
</dbReference>
<dbReference type="InterPro" id="IPR002909">
    <property type="entry name" value="IPT_dom"/>
</dbReference>
<dbReference type="GO" id="GO:0034097">
    <property type="term" value="P:response to cytokine"/>
    <property type="evidence" value="ECO:0007669"/>
    <property type="project" value="TreeGrafter"/>
</dbReference>
<dbReference type="CDD" id="cd01177">
    <property type="entry name" value="IPT_NFkappaB"/>
    <property type="match status" value="1"/>
</dbReference>
<dbReference type="AlphaFoldDB" id="A0AAN9BCY3"/>
<dbReference type="PANTHER" id="PTHR24169:SF25">
    <property type="entry name" value="DORSAL-RELATED IMMUNITY FACTOR DIF-RELATED"/>
    <property type="match status" value="1"/>
</dbReference>
<dbReference type="FunFam" id="2.60.40.10:FF:000046">
    <property type="entry name" value="Nuclear factor NF-kappa-B p105 subunit"/>
    <property type="match status" value="1"/>
</dbReference>
<feature type="region of interest" description="Disordered" evidence="1">
    <location>
        <begin position="514"/>
        <end position="542"/>
    </location>
</feature>
<dbReference type="GO" id="GO:0045944">
    <property type="term" value="P:positive regulation of transcription by RNA polymerase II"/>
    <property type="evidence" value="ECO:0007669"/>
    <property type="project" value="TreeGrafter"/>
</dbReference>
<dbReference type="Pfam" id="PF00554">
    <property type="entry name" value="RHD_DNA_bind"/>
    <property type="match status" value="1"/>
</dbReference>
<dbReference type="GO" id="GO:0005634">
    <property type="term" value="C:nucleus"/>
    <property type="evidence" value="ECO:0007669"/>
    <property type="project" value="TreeGrafter"/>
</dbReference>
<dbReference type="Pfam" id="PF16179">
    <property type="entry name" value="RHD_dimer"/>
    <property type="match status" value="1"/>
</dbReference>
<feature type="region of interest" description="Disordered" evidence="1">
    <location>
        <begin position="393"/>
        <end position="488"/>
    </location>
</feature>
<protein>
    <recommendedName>
        <fullName evidence="2">RHD domain-containing protein</fullName>
    </recommendedName>
</protein>
<dbReference type="InterPro" id="IPR013783">
    <property type="entry name" value="Ig-like_fold"/>
</dbReference>
<dbReference type="InterPro" id="IPR014756">
    <property type="entry name" value="Ig_E-set"/>
</dbReference>
<evidence type="ECO:0000256" key="1">
    <source>
        <dbReference type="SAM" id="MobiDB-lite"/>
    </source>
</evidence>
<organism evidence="3 4">
    <name type="scientific">Littorina saxatilis</name>
    <dbReference type="NCBI Taxonomy" id="31220"/>
    <lineage>
        <taxon>Eukaryota</taxon>
        <taxon>Metazoa</taxon>
        <taxon>Spiralia</taxon>
        <taxon>Lophotrochozoa</taxon>
        <taxon>Mollusca</taxon>
        <taxon>Gastropoda</taxon>
        <taxon>Caenogastropoda</taxon>
        <taxon>Littorinimorpha</taxon>
        <taxon>Littorinoidea</taxon>
        <taxon>Littorinidae</taxon>
        <taxon>Littorina</taxon>
    </lineage>
</organism>
<feature type="region of interest" description="Disordered" evidence="1">
    <location>
        <begin position="574"/>
        <end position="602"/>
    </location>
</feature>
<dbReference type="PANTHER" id="PTHR24169">
    <property type="entry name" value="NUCLEAR FACTOR NF-KAPPA-B PROTEIN"/>
    <property type="match status" value="1"/>
</dbReference>
<dbReference type="GO" id="GO:0005737">
    <property type="term" value="C:cytoplasm"/>
    <property type="evidence" value="ECO:0007669"/>
    <property type="project" value="InterPro"/>
</dbReference>
<dbReference type="InterPro" id="IPR033926">
    <property type="entry name" value="IPT_NFkappaB"/>
</dbReference>
<evidence type="ECO:0000313" key="3">
    <source>
        <dbReference type="EMBL" id="KAK7103781.1"/>
    </source>
</evidence>
<reference evidence="3 4" key="1">
    <citation type="submission" date="2024-02" db="EMBL/GenBank/DDBJ databases">
        <title>Chromosome-scale genome assembly of the rough periwinkle Littorina saxatilis.</title>
        <authorList>
            <person name="De Jode A."/>
            <person name="Faria R."/>
            <person name="Formenti G."/>
            <person name="Sims Y."/>
            <person name="Smith T.P."/>
            <person name="Tracey A."/>
            <person name="Wood J.M.D."/>
            <person name="Zagrodzka Z.B."/>
            <person name="Johannesson K."/>
            <person name="Butlin R.K."/>
            <person name="Leder E.H."/>
        </authorList>
    </citation>
    <scope>NUCLEOTIDE SEQUENCE [LARGE SCALE GENOMIC DNA]</scope>
    <source>
        <strain evidence="3">Snail1</strain>
        <tissue evidence="3">Muscle</tissue>
    </source>
</reference>
<dbReference type="SUPFAM" id="SSF81296">
    <property type="entry name" value="E set domains"/>
    <property type="match status" value="1"/>
</dbReference>
<name>A0AAN9BCY3_9CAEN</name>
<dbReference type="GO" id="GO:0007249">
    <property type="term" value="P:canonical NF-kappaB signal transduction"/>
    <property type="evidence" value="ECO:0007669"/>
    <property type="project" value="TreeGrafter"/>
</dbReference>
<feature type="compositionally biased region" description="Polar residues" evidence="1">
    <location>
        <begin position="470"/>
        <end position="488"/>
    </location>
</feature>
<dbReference type="PROSITE" id="PS01204">
    <property type="entry name" value="REL_1"/>
    <property type="match status" value="1"/>
</dbReference>
<gene>
    <name evidence="3" type="ORF">V1264_018614</name>
</gene>
<sequence>MATMSGDFEGLSQLTTTELEQMISSQAFMAENPYNYNADGESPNYGIQESSSIPAPMMYNTQALQQTIDTSGMSPHRPQMAAAAPANTGAARPRRPTDKATEPWVELVEQPRQRGLRFRYQCEGRSAGSIPGENSSNEKKTFPTIKIHNYRGQAIIVVSCVTKDPEPKCRPHPHSLVGRDCKKGVCTVRVKDASTVSFPQLGIQCAKKKDVDDALKLRREINVDPYQTGFDHASSNIDLNVVRLCFQVFLPDATGKVTRVVPPVASLPIHDKKALNDLIICRVDRSSGKARGGDEVFLLCEKVGKDDIKVKFYEEENGEIVWEGFGDFGQGDVHRQYAIVFKTPKYREEFISRPANVNMALFRPSDAELSEPIVFTYMPEDPDPDRIEEKRKRKGDWLNRVMPSSGSSDGPSSSNSSVKESLRHKLKANRRIKQEPQMETDAQGATASQGMSLSSRGSGSSIEPLSSTSAASHSFRTPDNTGMGTVIDNTCQPVQASTVNAVDANRLLQHLALQQQQQQQAAGNGGGQPSSGNSQPGSLDSLLNFMGTMPLSSLMNAIDTNTIQSFLEHSVSLSSGEGVSSGMADNSVPQVNPANTSGAGVQVDASQPDFLEVQAALHDFNKMS</sequence>
<evidence type="ECO:0000313" key="4">
    <source>
        <dbReference type="Proteomes" id="UP001374579"/>
    </source>
</evidence>